<dbReference type="AlphaFoldDB" id="A0ABD6A9C6"/>
<dbReference type="Proteomes" id="UP001596547">
    <property type="component" value="Unassembled WGS sequence"/>
</dbReference>
<keyword evidence="1" id="KW-1133">Transmembrane helix</keyword>
<keyword evidence="1" id="KW-0472">Membrane</keyword>
<comment type="caution">
    <text evidence="2">The sequence shown here is derived from an EMBL/GenBank/DDBJ whole genome shotgun (WGS) entry which is preliminary data.</text>
</comment>
<evidence type="ECO:0000313" key="2">
    <source>
        <dbReference type="EMBL" id="MFC7316911.1"/>
    </source>
</evidence>
<dbReference type="EMBL" id="JBHTBF010000002">
    <property type="protein sequence ID" value="MFC7316911.1"/>
    <property type="molecule type" value="Genomic_DNA"/>
</dbReference>
<evidence type="ECO:0000256" key="1">
    <source>
        <dbReference type="SAM" id="Phobius"/>
    </source>
</evidence>
<dbReference type="GeneID" id="79316436"/>
<feature type="transmembrane region" description="Helical" evidence="1">
    <location>
        <begin position="107"/>
        <end position="133"/>
    </location>
</feature>
<feature type="transmembrane region" description="Helical" evidence="1">
    <location>
        <begin position="64"/>
        <end position="87"/>
    </location>
</feature>
<proteinExistence type="predicted"/>
<name>A0ABD6A9C6_9EURY</name>
<gene>
    <name evidence="2" type="ORF">ACFQPE_08900</name>
</gene>
<organism evidence="2 3">
    <name type="scientific">Halomarina halobia</name>
    <dbReference type="NCBI Taxonomy" id="3033386"/>
    <lineage>
        <taxon>Archaea</taxon>
        <taxon>Methanobacteriati</taxon>
        <taxon>Methanobacteriota</taxon>
        <taxon>Stenosarchaea group</taxon>
        <taxon>Halobacteria</taxon>
        <taxon>Halobacteriales</taxon>
        <taxon>Natronomonadaceae</taxon>
        <taxon>Halomarina</taxon>
    </lineage>
</organism>
<sequence>MEHPVTTTDRAAVESRWWLVVAAAAAFWVLAFAVGALAFLVGMAAFVGGFFLDPSLFLPGAFGLALLVIVPFVLLGFALAVALPVALYFDATAVRGAAVGWEPDPVLYALVAVVGLFAQGVPIQPAVAVYYLYRRHQHVGEP</sequence>
<protein>
    <recommendedName>
        <fullName evidence="4">Cox cluster protein</fullName>
    </recommendedName>
</protein>
<evidence type="ECO:0008006" key="4">
    <source>
        <dbReference type="Google" id="ProtNLM"/>
    </source>
</evidence>
<feature type="transmembrane region" description="Helical" evidence="1">
    <location>
        <begin position="20"/>
        <end position="52"/>
    </location>
</feature>
<dbReference type="RefSeq" id="WP_276303830.1">
    <property type="nucleotide sequence ID" value="NZ_CP119992.1"/>
</dbReference>
<keyword evidence="1" id="KW-0812">Transmembrane</keyword>
<reference evidence="2 3" key="1">
    <citation type="journal article" date="2019" name="Int. J. Syst. Evol. Microbiol.">
        <title>The Global Catalogue of Microorganisms (GCM) 10K type strain sequencing project: providing services to taxonomists for standard genome sequencing and annotation.</title>
        <authorList>
            <consortium name="The Broad Institute Genomics Platform"/>
            <consortium name="The Broad Institute Genome Sequencing Center for Infectious Disease"/>
            <person name="Wu L."/>
            <person name="Ma J."/>
        </authorList>
    </citation>
    <scope>NUCLEOTIDE SEQUENCE [LARGE SCALE GENOMIC DNA]</scope>
    <source>
        <strain evidence="2 3">PSR21</strain>
    </source>
</reference>
<keyword evidence="3" id="KW-1185">Reference proteome</keyword>
<accession>A0ABD6A9C6</accession>
<evidence type="ECO:0000313" key="3">
    <source>
        <dbReference type="Proteomes" id="UP001596547"/>
    </source>
</evidence>